<dbReference type="PANTHER" id="PTHR44858">
    <property type="entry name" value="TETRATRICOPEPTIDE REPEAT PROTEIN 6"/>
    <property type="match status" value="1"/>
</dbReference>
<dbReference type="PROSITE" id="PS50005">
    <property type="entry name" value="TPR"/>
    <property type="match status" value="1"/>
</dbReference>
<dbReference type="InterPro" id="IPR011990">
    <property type="entry name" value="TPR-like_helical_dom_sf"/>
</dbReference>
<dbReference type="RefSeq" id="WP_125440408.1">
    <property type="nucleotide sequence ID" value="NZ_RWIU01000009.1"/>
</dbReference>
<dbReference type="Proteomes" id="UP000270291">
    <property type="component" value="Unassembled WGS sequence"/>
</dbReference>
<dbReference type="EMBL" id="RWIU01000009">
    <property type="protein sequence ID" value="RSK39590.1"/>
    <property type="molecule type" value="Genomic_DNA"/>
</dbReference>
<feature type="region of interest" description="Disordered" evidence="4">
    <location>
        <begin position="24"/>
        <end position="50"/>
    </location>
</feature>
<feature type="signal peptide" evidence="5">
    <location>
        <begin position="1"/>
        <end position="20"/>
    </location>
</feature>
<evidence type="ECO:0000256" key="3">
    <source>
        <dbReference type="PROSITE-ProRule" id="PRU00339"/>
    </source>
</evidence>
<organism evidence="6 7">
    <name type="scientific">Hymenobacter perfusus</name>
    <dbReference type="NCBI Taxonomy" id="1236770"/>
    <lineage>
        <taxon>Bacteria</taxon>
        <taxon>Pseudomonadati</taxon>
        <taxon>Bacteroidota</taxon>
        <taxon>Cytophagia</taxon>
        <taxon>Cytophagales</taxon>
        <taxon>Hymenobacteraceae</taxon>
        <taxon>Hymenobacter</taxon>
    </lineage>
</organism>
<evidence type="ECO:0000256" key="4">
    <source>
        <dbReference type="SAM" id="MobiDB-lite"/>
    </source>
</evidence>
<dbReference type="SMART" id="SM00028">
    <property type="entry name" value="TPR"/>
    <property type="match status" value="5"/>
</dbReference>
<gene>
    <name evidence="6" type="ORF">EI293_20440</name>
</gene>
<dbReference type="Gene3D" id="1.25.40.10">
    <property type="entry name" value="Tetratricopeptide repeat domain"/>
    <property type="match status" value="1"/>
</dbReference>
<reference evidence="6 7" key="1">
    <citation type="submission" date="2018-12" db="EMBL/GenBank/DDBJ databases">
        <authorList>
            <person name="Feng G."/>
            <person name="Zhu H."/>
        </authorList>
    </citation>
    <scope>NUCLEOTIDE SEQUENCE [LARGE SCALE GENOMIC DNA]</scope>
    <source>
        <strain evidence="6 7">LMG 26000</strain>
    </source>
</reference>
<dbReference type="AlphaFoldDB" id="A0A428JZI2"/>
<comment type="caution">
    <text evidence="6">The sequence shown here is derived from an EMBL/GenBank/DDBJ whole genome shotgun (WGS) entry which is preliminary data.</text>
</comment>
<evidence type="ECO:0000256" key="5">
    <source>
        <dbReference type="SAM" id="SignalP"/>
    </source>
</evidence>
<keyword evidence="7" id="KW-1185">Reference proteome</keyword>
<accession>A0A428JZI2</accession>
<evidence type="ECO:0000256" key="1">
    <source>
        <dbReference type="ARBA" id="ARBA00022737"/>
    </source>
</evidence>
<keyword evidence="2 3" id="KW-0802">TPR repeat</keyword>
<dbReference type="PANTHER" id="PTHR44858:SF1">
    <property type="entry name" value="UDP-N-ACETYLGLUCOSAMINE--PEPTIDE N-ACETYLGLUCOSAMINYLTRANSFERASE SPINDLY-RELATED"/>
    <property type="match status" value="1"/>
</dbReference>
<dbReference type="GO" id="GO:0009279">
    <property type="term" value="C:cell outer membrane"/>
    <property type="evidence" value="ECO:0007669"/>
    <property type="project" value="TreeGrafter"/>
</dbReference>
<keyword evidence="5" id="KW-0732">Signal</keyword>
<protein>
    <submittedName>
        <fullName evidence="6">Tetratricopeptide repeat protein</fullName>
    </submittedName>
</protein>
<feature type="chain" id="PRO_5018980077" evidence="5">
    <location>
        <begin position="21"/>
        <end position="329"/>
    </location>
</feature>
<dbReference type="OrthoDB" id="7058419at2"/>
<dbReference type="SUPFAM" id="SSF81901">
    <property type="entry name" value="HCP-like"/>
    <property type="match status" value="1"/>
</dbReference>
<dbReference type="InterPro" id="IPR019734">
    <property type="entry name" value="TPR_rpt"/>
</dbReference>
<evidence type="ECO:0000313" key="6">
    <source>
        <dbReference type="EMBL" id="RSK39590.1"/>
    </source>
</evidence>
<dbReference type="GO" id="GO:0046813">
    <property type="term" value="P:receptor-mediated virion attachment to host cell"/>
    <property type="evidence" value="ECO:0007669"/>
    <property type="project" value="TreeGrafter"/>
</dbReference>
<name>A0A428JZI2_9BACT</name>
<evidence type="ECO:0000256" key="2">
    <source>
        <dbReference type="ARBA" id="ARBA00022803"/>
    </source>
</evidence>
<dbReference type="InterPro" id="IPR050498">
    <property type="entry name" value="Ycf3"/>
</dbReference>
<feature type="repeat" description="TPR" evidence="3">
    <location>
        <begin position="177"/>
        <end position="210"/>
    </location>
</feature>
<keyword evidence="1" id="KW-0677">Repeat</keyword>
<proteinExistence type="predicted"/>
<sequence>MRIGLLLWILFFLSPSLTWAQAPPTPQQLAQARGTSNEVPMFGGQPKTPEQRAADQQFIATALQQHGTAQAAAHVYTNFGWGYLQQGSPVVAIKRFNQAWLLDSTLADVYYGFSAWQQPTNPTEAERLRRLGQRHDANNQALIRYYSSLAYGQSLRRDYAGALATNAQILALDAHHAFANGRAGFWYMQQQDTARATDYLTRAIQLNPRDSVAFLNRGWVRYGQKRYTAAIADFTAAARISPRYITAYANRALANTEAGNYAAAVADNEQCLQLVPPRDKGQFYRTIGMLKLWLHDTAGACTAFSQALNWGDTPAAEREIRKLQKENCR</sequence>
<evidence type="ECO:0000313" key="7">
    <source>
        <dbReference type="Proteomes" id="UP000270291"/>
    </source>
</evidence>
<dbReference type="Pfam" id="PF13371">
    <property type="entry name" value="TPR_9"/>
    <property type="match status" value="1"/>
</dbReference>